<dbReference type="InterPro" id="IPR020598">
    <property type="entry name" value="rRNA_Ade_methylase_Trfase_N"/>
</dbReference>
<feature type="binding site" evidence="7 8">
    <location>
        <position position="106"/>
    </location>
    <ligand>
        <name>S-adenosyl-L-methionine</name>
        <dbReference type="ChEBI" id="CHEBI:59789"/>
    </ligand>
</feature>
<dbReference type="eggNOG" id="COG0030">
    <property type="taxonomic scope" value="Bacteria"/>
</dbReference>
<feature type="domain" description="Ribosomal RNA adenine methylase transferase N-terminal" evidence="9">
    <location>
        <begin position="24"/>
        <end position="191"/>
    </location>
</feature>
<sequence>MGEKSINIRLNKALGQNFLKSDRVSRRIVESVELNPSTTIVEIGVGSGSLTSILLEKGYRVIGFEIDTRFSEGNRRLEGERCELRYEDFLKADLSTLPDSVTYVANIPYYITSPIIERIMFDGPSFDRAVLMVQKEYADRLTATPRTKEYGILTVNVNTFSEVRELFQVSRKEFIPQPEVDSMVIELSLLENPPIGEARRDQYRKFVRHCFSQRRKKLKNNLKSIVDLPEELLGSMAIGVDVRAEELSVDDFVSLFKNIYPEGGV</sequence>
<dbReference type="Proteomes" id="UP000002881">
    <property type="component" value="Chromosome"/>
</dbReference>
<dbReference type="HOGENOM" id="CLU_041220_0_0_0"/>
<proteinExistence type="inferred from homology"/>
<dbReference type="Pfam" id="PF00398">
    <property type="entry name" value="RrnaAD"/>
    <property type="match status" value="1"/>
</dbReference>
<dbReference type="GO" id="GO:0052908">
    <property type="term" value="F:16S rRNA (adenine(1518)-N(6)/adenine(1519)-N(6))-dimethyltransferase activity"/>
    <property type="evidence" value="ECO:0007669"/>
    <property type="project" value="UniProtKB-EC"/>
</dbReference>
<dbReference type="InterPro" id="IPR011530">
    <property type="entry name" value="rRNA_adenine_dimethylase"/>
</dbReference>
<evidence type="ECO:0000313" key="10">
    <source>
        <dbReference type="EMBL" id="AFK06910.1"/>
    </source>
</evidence>
<dbReference type="Gene3D" id="3.40.50.150">
    <property type="entry name" value="Vaccinia Virus protein VP39"/>
    <property type="match status" value="1"/>
</dbReference>
<feature type="binding site" evidence="7 8">
    <location>
        <position position="19"/>
    </location>
    <ligand>
        <name>S-adenosyl-L-methionine</name>
        <dbReference type="ChEBI" id="CHEBI:59789"/>
    </ligand>
</feature>
<evidence type="ECO:0000256" key="8">
    <source>
        <dbReference type="PROSITE-ProRule" id="PRU01026"/>
    </source>
</evidence>
<accession>I2F4Q7</accession>
<evidence type="ECO:0000256" key="7">
    <source>
        <dbReference type="HAMAP-Rule" id="MF_00607"/>
    </source>
</evidence>
<dbReference type="NCBIfam" id="TIGR00755">
    <property type="entry name" value="ksgA"/>
    <property type="match status" value="1"/>
</dbReference>
<dbReference type="GO" id="GO:0003723">
    <property type="term" value="F:RNA binding"/>
    <property type="evidence" value="ECO:0007669"/>
    <property type="project" value="UniProtKB-UniRule"/>
</dbReference>
<dbReference type="GeneID" id="87107022"/>
<keyword evidence="11" id="KW-1185">Reference proteome</keyword>
<reference evidence="10 11" key="1">
    <citation type="journal article" date="2012" name="Genome Biol. Evol.">
        <title>Genome Sequence of the Mesophilic Thermotogales Bacterium Mesotoga prima MesG1.Ag.4.2 Reveals the Largest Thermotogales Genome To Date.</title>
        <authorList>
            <person name="Zhaxybayeva O."/>
            <person name="Swithers K.S."/>
            <person name="Foght J."/>
            <person name="Green A.G."/>
            <person name="Bruce D."/>
            <person name="Detter C."/>
            <person name="Han S."/>
            <person name="Teshima H."/>
            <person name="Han J."/>
            <person name="Woyke T."/>
            <person name="Pitluck S."/>
            <person name="Nolan M."/>
            <person name="Ivanova N."/>
            <person name="Pati A."/>
            <person name="Land M.L."/>
            <person name="Dlutek M."/>
            <person name="Doolittle W.F."/>
            <person name="Noll K.M."/>
            <person name="Nesbo C.L."/>
        </authorList>
    </citation>
    <scope>NUCLEOTIDE SEQUENCE [LARGE SCALE GENOMIC DNA]</scope>
    <source>
        <strain evidence="11">mesG1.Ag.4.2</strain>
    </source>
</reference>
<comment type="catalytic activity">
    <reaction evidence="7">
        <text>adenosine(1518)/adenosine(1519) in 16S rRNA + 4 S-adenosyl-L-methionine = N(6)-dimethyladenosine(1518)/N(6)-dimethyladenosine(1519) in 16S rRNA + 4 S-adenosyl-L-homocysteine + 4 H(+)</text>
        <dbReference type="Rhea" id="RHEA:19609"/>
        <dbReference type="Rhea" id="RHEA-COMP:10232"/>
        <dbReference type="Rhea" id="RHEA-COMP:10233"/>
        <dbReference type="ChEBI" id="CHEBI:15378"/>
        <dbReference type="ChEBI" id="CHEBI:57856"/>
        <dbReference type="ChEBI" id="CHEBI:59789"/>
        <dbReference type="ChEBI" id="CHEBI:74411"/>
        <dbReference type="ChEBI" id="CHEBI:74493"/>
        <dbReference type="EC" id="2.1.1.182"/>
    </reaction>
</comment>
<dbReference type="HAMAP" id="MF_00607">
    <property type="entry name" value="16SrRNA_methyltr_A"/>
    <property type="match status" value="1"/>
</dbReference>
<name>I2F4Q7_9BACT</name>
<feature type="binding site" evidence="7 8">
    <location>
        <position position="88"/>
    </location>
    <ligand>
        <name>S-adenosyl-L-methionine</name>
        <dbReference type="ChEBI" id="CHEBI:59789"/>
    </ligand>
</feature>
<keyword evidence="1 7" id="KW-0963">Cytoplasm</keyword>
<keyword evidence="2 7" id="KW-0698">rRNA processing</keyword>
<evidence type="ECO:0000256" key="2">
    <source>
        <dbReference type="ARBA" id="ARBA00022552"/>
    </source>
</evidence>
<dbReference type="STRING" id="660470.Theba_1214"/>
<keyword evidence="3 7" id="KW-0489">Methyltransferase</keyword>
<evidence type="ECO:0000256" key="3">
    <source>
        <dbReference type="ARBA" id="ARBA00022603"/>
    </source>
</evidence>
<keyword evidence="5 7" id="KW-0949">S-adenosyl-L-methionine</keyword>
<dbReference type="SUPFAM" id="SSF53335">
    <property type="entry name" value="S-adenosyl-L-methionine-dependent methyltransferases"/>
    <property type="match status" value="1"/>
</dbReference>
<dbReference type="GO" id="GO:0005829">
    <property type="term" value="C:cytosol"/>
    <property type="evidence" value="ECO:0007669"/>
    <property type="project" value="TreeGrafter"/>
</dbReference>
<keyword evidence="6 7" id="KW-0694">RNA-binding</keyword>
<dbReference type="InterPro" id="IPR029063">
    <property type="entry name" value="SAM-dependent_MTases_sf"/>
</dbReference>
<evidence type="ECO:0000256" key="4">
    <source>
        <dbReference type="ARBA" id="ARBA00022679"/>
    </source>
</evidence>
<comment type="similarity">
    <text evidence="7">Belongs to the class I-like SAM-binding methyltransferase superfamily. rRNA adenine N(6)-methyltransferase family. RsmA subfamily.</text>
</comment>
<dbReference type="EMBL" id="CP003532">
    <property type="protein sequence ID" value="AFK06910.1"/>
    <property type="molecule type" value="Genomic_DNA"/>
</dbReference>
<organism evidence="10 11">
    <name type="scientific">Mesotoga prima MesG1.Ag.4.2</name>
    <dbReference type="NCBI Taxonomy" id="660470"/>
    <lineage>
        <taxon>Bacteria</taxon>
        <taxon>Thermotogati</taxon>
        <taxon>Thermotogota</taxon>
        <taxon>Thermotogae</taxon>
        <taxon>Kosmotogales</taxon>
        <taxon>Kosmotogaceae</taxon>
        <taxon>Mesotoga</taxon>
    </lineage>
</organism>
<gene>
    <name evidence="7" type="primary">rsmA</name>
    <name evidence="7" type="synonym">ksgA</name>
    <name evidence="10" type="ORF">Theba_1214</name>
</gene>
<dbReference type="PANTHER" id="PTHR11727:SF7">
    <property type="entry name" value="DIMETHYLADENOSINE TRANSFERASE-RELATED"/>
    <property type="match status" value="1"/>
</dbReference>
<evidence type="ECO:0000256" key="5">
    <source>
        <dbReference type="ARBA" id="ARBA00022691"/>
    </source>
</evidence>
<dbReference type="RefSeq" id="WP_014730897.1">
    <property type="nucleotide sequence ID" value="NC_017934.1"/>
</dbReference>
<comment type="function">
    <text evidence="7">Specifically dimethylates two adjacent adenosines (A1518 and A1519) in the loop of a conserved hairpin near the 3'-end of 16S rRNA in the 30S particle. May play a critical role in biogenesis of 30S subunits.</text>
</comment>
<evidence type="ECO:0000256" key="6">
    <source>
        <dbReference type="ARBA" id="ARBA00022884"/>
    </source>
</evidence>
<dbReference type="EC" id="2.1.1.182" evidence="7"/>
<evidence type="ECO:0000256" key="1">
    <source>
        <dbReference type="ARBA" id="ARBA00022490"/>
    </source>
</evidence>
<dbReference type="CDD" id="cd02440">
    <property type="entry name" value="AdoMet_MTases"/>
    <property type="match status" value="1"/>
</dbReference>
<dbReference type="PROSITE" id="PS01131">
    <property type="entry name" value="RRNA_A_DIMETH"/>
    <property type="match status" value="1"/>
</dbReference>
<dbReference type="InterPro" id="IPR023165">
    <property type="entry name" value="rRNA_Ade_diMease-like_C"/>
</dbReference>
<evidence type="ECO:0000259" key="9">
    <source>
        <dbReference type="SMART" id="SM00650"/>
    </source>
</evidence>
<feature type="binding site" evidence="7 8">
    <location>
        <position position="44"/>
    </location>
    <ligand>
        <name>S-adenosyl-L-methionine</name>
        <dbReference type="ChEBI" id="CHEBI:59789"/>
    </ligand>
</feature>
<dbReference type="InterPro" id="IPR001737">
    <property type="entry name" value="KsgA/Erm"/>
</dbReference>
<keyword evidence="4 7" id="KW-0808">Transferase</keyword>
<comment type="subcellular location">
    <subcellularLocation>
        <location evidence="7">Cytoplasm</location>
    </subcellularLocation>
</comment>
<dbReference type="PROSITE" id="PS51689">
    <property type="entry name" value="SAM_RNA_A_N6_MT"/>
    <property type="match status" value="1"/>
</dbReference>
<protein>
    <recommendedName>
        <fullName evidence="7">Ribosomal RNA small subunit methyltransferase A</fullName>
        <ecNumber evidence="7">2.1.1.182</ecNumber>
    </recommendedName>
    <alternativeName>
        <fullName evidence="7">16S rRNA (adenine(1518)-N(6)/adenine(1519)-N(6))-dimethyltransferase</fullName>
    </alternativeName>
    <alternativeName>
        <fullName evidence="7">16S rRNA dimethyladenosine transferase</fullName>
    </alternativeName>
    <alternativeName>
        <fullName evidence="7">16S rRNA dimethylase</fullName>
    </alternativeName>
    <alternativeName>
        <fullName evidence="7">S-adenosylmethionine-6-N', N'-adenosyl(rRNA) dimethyltransferase</fullName>
    </alternativeName>
</protein>
<dbReference type="InterPro" id="IPR020596">
    <property type="entry name" value="rRNA_Ade_Mease_Trfase_CS"/>
</dbReference>
<dbReference type="PANTHER" id="PTHR11727">
    <property type="entry name" value="DIMETHYLADENOSINE TRANSFERASE"/>
    <property type="match status" value="1"/>
</dbReference>
<dbReference type="SMART" id="SM00650">
    <property type="entry name" value="rADc"/>
    <property type="match status" value="1"/>
</dbReference>
<dbReference type="KEGG" id="mpg:Theba_1214"/>
<feature type="binding site" evidence="7 8">
    <location>
        <position position="17"/>
    </location>
    <ligand>
        <name>S-adenosyl-L-methionine</name>
        <dbReference type="ChEBI" id="CHEBI:59789"/>
    </ligand>
</feature>
<dbReference type="Gene3D" id="1.10.8.100">
    <property type="entry name" value="Ribosomal RNA adenine dimethylase-like, domain 2"/>
    <property type="match status" value="1"/>
</dbReference>
<feature type="binding site" evidence="7 8">
    <location>
        <position position="65"/>
    </location>
    <ligand>
        <name>S-adenosyl-L-methionine</name>
        <dbReference type="ChEBI" id="CHEBI:59789"/>
    </ligand>
</feature>
<dbReference type="AlphaFoldDB" id="I2F4Q7"/>
<evidence type="ECO:0000313" key="11">
    <source>
        <dbReference type="Proteomes" id="UP000002881"/>
    </source>
</evidence>